<protein>
    <submittedName>
        <fullName evidence="6">Glyoxylase-like metal-dependent hydrolase (Beta-lactamase superfamily II)</fullName>
    </submittedName>
</protein>
<evidence type="ECO:0000256" key="3">
    <source>
        <dbReference type="ARBA" id="ARBA00022801"/>
    </source>
</evidence>
<reference evidence="6 7" key="1">
    <citation type="submission" date="2018-03" db="EMBL/GenBank/DDBJ databases">
        <title>Genomic Encyclopedia of Archaeal and Bacterial Type Strains, Phase II (KMG-II): from individual species to whole genera.</title>
        <authorList>
            <person name="Goeker M."/>
        </authorList>
    </citation>
    <scope>NUCLEOTIDE SEQUENCE [LARGE SCALE GENOMIC DNA]</scope>
    <source>
        <strain evidence="6 7">DSM 28229</strain>
    </source>
</reference>
<evidence type="ECO:0000256" key="2">
    <source>
        <dbReference type="ARBA" id="ARBA00022723"/>
    </source>
</evidence>
<dbReference type="AlphaFoldDB" id="A0A315ZAS2"/>
<dbReference type="GO" id="GO:0046872">
    <property type="term" value="F:metal ion binding"/>
    <property type="evidence" value="ECO:0007669"/>
    <property type="project" value="UniProtKB-KW"/>
</dbReference>
<evidence type="ECO:0000256" key="4">
    <source>
        <dbReference type="ARBA" id="ARBA00022833"/>
    </source>
</evidence>
<comment type="cofactor">
    <cofactor evidence="1">
        <name>Zn(2+)</name>
        <dbReference type="ChEBI" id="CHEBI:29105"/>
    </cofactor>
</comment>
<dbReference type="PANTHER" id="PTHR46233:SF3">
    <property type="entry name" value="HYDROXYACYLGLUTATHIONE HYDROLASE GLOC"/>
    <property type="match status" value="1"/>
</dbReference>
<dbReference type="RefSeq" id="WP_109618853.1">
    <property type="nucleotide sequence ID" value="NZ_QGDO01000003.1"/>
</dbReference>
<evidence type="ECO:0000313" key="6">
    <source>
        <dbReference type="EMBL" id="PWJ42153.1"/>
    </source>
</evidence>
<dbReference type="CDD" id="cd06262">
    <property type="entry name" value="metallo-hydrolase-like_MBL-fold"/>
    <property type="match status" value="1"/>
</dbReference>
<dbReference type="GO" id="GO:0016787">
    <property type="term" value="F:hydrolase activity"/>
    <property type="evidence" value="ECO:0007669"/>
    <property type="project" value="UniProtKB-KW"/>
</dbReference>
<keyword evidence="2" id="KW-0479">Metal-binding</keyword>
<sequence length="214" mass="24186">MIEVKKFTFNDFSENTYILSDETKSSIIIDPGCLYEKERNEILKYISDNELKVEKIVNTHCHLDHVFGNRFLKDTLNVPLAIPKDEIEVFNAAPLMSKAYGLPEVEVCEYDELIENEGQISFGNSSLEILYVPGHSPGHLAFYSAEDKFVINGDVLFFGGIGRTDLPGGNYNTLENSIRTKMYALPEDTKVYCGHGPETTIANEKQFNSFVRPE</sequence>
<comment type="caution">
    <text evidence="6">The sequence shown here is derived from an EMBL/GenBank/DDBJ whole genome shotgun (WGS) entry which is preliminary data.</text>
</comment>
<organism evidence="6 7">
    <name type="scientific">Sediminitomix flava</name>
    <dbReference type="NCBI Taxonomy" id="379075"/>
    <lineage>
        <taxon>Bacteria</taxon>
        <taxon>Pseudomonadati</taxon>
        <taxon>Bacteroidota</taxon>
        <taxon>Cytophagia</taxon>
        <taxon>Cytophagales</taxon>
        <taxon>Flammeovirgaceae</taxon>
        <taxon>Sediminitomix</taxon>
    </lineage>
</organism>
<proteinExistence type="predicted"/>
<dbReference type="OrthoDB" id="9802248at2"/>
<keyword evidence="4" id="KW-0862">Zinc</keyword>
<evidence type="ECO:0000313" key="7">
    <source>
        <dbReference type="Proteomes" id="UP000245535"/>
    </source>
</evidence>
<dbReference type="InterPro" id="IPR001279">
    <property type="entry name" value="Metallo-B-lactamas"/>
</dbReference>
<keyword evidence="3 6" id="KW-0378">Hydrolase</keyword>
<dbReference type="InterPro" id="IPR036866">
    <property type="entry name" value="RibonucZ/Hydroxyglut_hydro"/>
</dbReference>
<evidence type="ECO:0000259" key="5">
    <source>
        <dbReference type="SMART" id="SM00849"/>
    </source>
</evidence>
<accession>A0A315ZAS2</accession>
<dbReference type="SMART" id="SM00849">
    <property type="entry name" value="Lactamase_B"/>
    <property type="match status" value="1"/>
</dbReference>
<keyword evidence="7" id="KW-1185">Reference proteome</keyword>
<evidence type="ECO:0000256" key="1">
    <source>
        <dbReference type="ARBA" id="ARBA00001947"/>
    </source>
</evidence>
<name>A0A315ZAS2_SEDFL</name>
<dbReference type="PANTHER" id="PTHR46233">
    <property type="entry name" value="HYDROXYACYLGLUTATHIONE HYDROLASE GLOC"/>
    <property type="match status" value="1"/>
</dbReference>
<dbReference type="SUPFAM" id="SSF56281">
    <property type="entry name" value="Metallo-hydrolase/oxidoreductase"/>
    <property type="match status" value="1"/>
</dbReference>
<dbReference type="Pfam" id="PF00753">
    <property type="entry name" value="Lactamase_B"/>
    <property type="match status" value="1"/>
</dbReference>
<feature type="domain" description="Metallo-beta-lactamase" evidence="5">
    <location>
        <begin position="13"/>
        <end position="195"/>
    </location>
</feature>
<dbReference type="InterPro" id="IPR051453">
    <property type="entry name" value="MBL_Glyoxalase_II"/>
</dbReference>
<dbReference type="Proteomes" id="UP000245535">
    <property type="component" value="Unassembled WGS sequence"/>
</dbReference>
<gene>
    <name evidence="6" type="ORF">BC781_103403</name>
</gene>
<dbReference type="EMBL" id="QGDO01000003">
    <property type="protein sequence ID" value="PWJ42153.1"/>
    <property type="molecule type" value="Genomic_DNA"/>
</dbReference>
<dbReference type="Gene3D" id="3.60.15.10">
    <property type="entry name" value="Ribonuclease Z/Hydroxyacylglutathione hydrolase-like"/>
    <property type="match status" value="1"/>
</dbReference>